<proteinExistence type="predicted"/>
<sequence length="92" mass="10637">MKQAIEKGTPVNPPIWWIDPLDPEAHKINDEYLLGENILVAPVTIEAAESRNIYLPKGKWYDVNRVKTHEGPIWLTDYLAPLNVLPYFLRVK</sequence>
<dbReference type="RefSeq" id="XP_024881326.1">
    <property type="nucleotide sequence ID" value="XM_025025558.1"/>
</dbReference>
<dbReference type="AlphaFoldDB" id="A0A6J1QJL6"/>
<dbReference type="Proteomes" id="UP000504618">
    <property type="component" value="Unplaced"/>
</dbReference>
<organism evidence="4 5">
    <name type="scientific">Temnothorax curvispinosus</name>
    <dbReference type="NCBI Taxonomy" id="300111"/>
    <lineage>
        <taxon>Eukaryota</taxon>
        <taxon>Metazoa</taxon>
        <taxon>Ecdysozoa</taxon>
        <taxon>Arthropoda</taxon>
        <taxon>Hexapoda</taxon>
        <taxon>Insecta</taxon>
        <taxon>Pterygota</taxon>
        <taxon>Neoptera</taxon>
        <taxon>Endopterygota</taxon>
        <taxon>Hymenoptera</taxon>
        <taxon>Apocrita</taxon>
        <taxon>Aculeata</taxon>
        <taxon>Formicoidea</taxon>
        <taxon>Formicidae</taxon>
        <taxon>Myrmicinae</taxon>
        <taxon>Temnothorax</taxon>
    </lineage>
</organism>
<evidence type="ECO:0000256" key="1">
    <source>
        <dbReference type="ARBA" id="ARBA00022801"/>
    </source>
</evidence>
<dbReference type="GeneID" id="112460741"/>
<name>A0A6J1QJL6_9HYME</name>
<feature type="domain" description="Glycosyl hydrolase family 31 C-terminal" evidence="3">
    <location>
        <begin position="8"/>
        <end position="90"/>
    </location>
</feature>
<evidence type="ECO:0000313" key="4">
    <source>
        <dbReference type="Proteomes" id="UP000504618"/>
    </source>
</evidence>
<dbReference type="PANTHER" id="PTHR43053">
    <property type="entry name" value="GLYCOSIDASE FAMILY 31"/>
    <property type="match status" value="1"/>
</dbReference>
<protein>
    <submittedName>
        <fullName evidence="5">SITS-binding protein-like</fullName>
    </submittedName>
</protein>
<dbReference type="InterPro" id="IPR050985">
    <property type="entry name" value="Alpha-glycosidase_related"/>
</dbReference>
<dbReference type="GO" id="GO:0016798">
    <property type="term" value="F:hydrolase activity, acting on glycosyl bonds"/>
    <property type="evidence" value="ECO:0007669"/>
    <property type="project" value="UniProtKB-KW"/>
</dbReference>
<keyword evidence="4" id="KW-1185">Reference proteome</keyword>
<dbReference type="Gene3D" id="2.60.40.1180">
    <property type="entry name" value="Golgi alpha-mannosidase II"/>
    <property type="match status" value="1"/>
</dbReference>
<evidence type="ECO:0000256" key="2">
    <source>
        <dbReference type="ARBA" id="ARBA00023295"/>
    </source>
</evidence>
<dbReference type="Pfam" id="PF21365">
    <property type="entry name" value="Glyco_hydro_31_3rd"/>
    <property type="match status" value="1"/>
</dbReference>
<dbReference type="Gene3D" id="3.20.20.80">
    <property type="entry name" value="Glycosidases"/>
    <property type="match status" value="1"/>
</dbReference>
<dbReference type="OrthoDB" id="10070917at2759"/>
<gene>
    <name evidence="5" type="primary">LOC112460741</name>
</gene>
<dbReference type="InterPro" id="IPR048395">
    <property type="entry name" value="Glyco_hydro_31_C"/>
</dbReference>
<keyword evidence="2" id="KW-0326">Glycosidase</keyword>
<accession>A0A6J1QJL6</accession>
<dbReference type="PANTHER" id="PTHR43053:SF4">
    <property type="entry name" value="MYOGENESIS-REGULATING GLYCOSIDASE"/>
    <property type="match status" value="1"/>
</dbReference>
<dbReference type="InterPro" id="IPR013780">
    <property type="entry name" value="Glyco_hydro_b"/>
</dbReference>
<reference evidence="5" key="1">
    <citation type="submission" date="2025-08" db="UniProtKB">
        <authorList>
            <consortium name="RefSeq"/>
        </authorList>
    </citation>
    <scope>IDENTIFICATION</scope>
    <source>
        <tissue evidence="5">Whole body</tissue>
    </source>
</reference>
<evidence type="ECO:0000313" key="5">
    <source>
        <dbReference type="RefSeq" id="XP_024881326.1"/>
    </source>
</evidence>
<dbReference type="SUPFAM" id="SSF51011">
    <property type="entry name" value="Glycosyl hydrolase domain"/>
    <property type="match status" value="1"/>
</dbReference>
<keyword evidence="1" id="KW-0378">Hydrolase</keyword>
<evidence type="ECO:0000259" key="3">
    <source>
        <dbReference type="Pfam" id="PF21365"/>
    </source>
</evidence>